<evidence type="ECO:0000313" key="2">
    <source>
        <dbReference type="EMBL" id="CAH9052027.1"/>
    </source>
</evidence>
<name>A0A9W4VMG2_9GAMM</name>
<sequence>MNTQYHLIIAKLLASCALIWLLSGCQAKGIINLQSGNLLASQQWQGSNEQFSLPFVWHDGHIIIELAINDSQPLRFALDSAASATVLFETPRSQPMHLNIEGQLNLSEKKINIVNNAKVSVGNIKLSDLTLIHVPINQNPLFDDFDSAYFDGAIGYDLFNHYNITILYSDNTVVFSKPQSNIPLTQSWQQYPLSIHGRLPYVSANISNQTGSTSSYKFVLDTGAPDYIYLNKALAQNIKFPAAVYQSKFENFEGMQQIETGQLEQFNLFFEHFTNMTAHNLPKLKDDKGIGMIGSGLLKNFDIHFNYQQGFVAVRKGKLFDKHSLLDRSGLVLEPHKLGGIIKQIDNASHALKLNLQVGTIVTKINGHTINQNNFDNLRRMLSGDGVSVNLCWQEGSIDQCDDLTLYTRTMTQ</sequence>
<gene>
    <name evidence="1" type="ORF">PSECIP111854_00417</name>
    <name evidence="2" type="ORF">PSECIP111951_00522</name>
</gene>
<evidence type="ECO:0008006" key="5">
    <source>
        <dbReference type="Google" id="ProtNLM"/>
    </source>
</evidence>
<dbReference type="RefSeq" id="WP_261591740.1">
    <property type="nucleotide sequence ID" value="NZ_CAMAPC010000001.1"/>
</dbReference>
<dbReference type="Proteomes" id="UP001152485">
    <property type="component" value="Unassembled WGS sequence"/>
</dbReference>
<accession>A0A9W4VMG2</accession>
<proteinExistence type="predicted"/>
<dbReference type="EMBL" id="CAMAPD010000002">
    <property type="protein sequence ID" value="CAH9052027.1"/>
    <property type="molecule type" value="Genomic_DNA"/>
</dbReference>
<evidence type="ECO:0000313" key="1">
    <source>
        <dbReference type="EMBL" id="CAH9049941.1"/>
    </source>
</evidence>
<organism evidence="1 3">
    <name type="scientific">Pseudoalteromonas holothuriae</name>
    <dbReference type="NCBI Taxonomy" id="2963714"/>
    <lineage>
        <taxon>Bacteria</taxon>
        <taxon>Pseudomonadati</taxon>
        <taxon>Pseudomonadota</taxon>
        <taxon>Gammaproteobacteria</taxon>
        <taxon>Alteromonadales</taxon>
        <taxon>Pseudoalteromonadaceae</taxon>
        <taxon>Pseudoalteromonas</taxon>
    </lineage>
</organism>
<evidence type="ECO:0000313" key="3">
    <source>
        <dbReference type="Proteomes" id="UP001152467"/>
    </source>
</evidence>
<comment type="caution">
    <text evidence="1">The sequence shown here is derived from an EMBL/GenBank/DDBJ whole genome shotgun (WGS) entry which is preliminary data.</text>
</comment>
<dbReference type="Gene3D" id="2.40.70.10">
    <property type="entry name" value="Acid Proteases"/>
    <property type="match status" value="2"/>
</dbReference>
<protein>
    <recommendedName>
        <fullName evidence="5">PDZ domain-containing protein</fullName>
    </recommendedName>
</protein>
<reference evidence="1 4" key="1">
    <citation type="submission" date="2022-07" db="EMBL/GenBank/DDBJ databases">
        <authorList>
            <person name="Criscuolo A."/>
        </authorList>
    </citation>
    <scope>NUCLEOTIDE SEQUENCE</scope>
    <source>
        <strain evidence="4">CIP 111951</strain>
        <strain evidence="1">CIP111854</strain>
        <strain evidence="2">CIP111951</strain>
    </source>
</reference>
<keyword evidence="3" id="KW-1185">Reference proteome</keyword>
<dbReference type="Proteomes" id="UP001152467">
    <property type="component" value="Unassembled WGS sequence"/>
</dbReference>
<dbReference type="AlphaFoldDB" id="A0A9W4VMG2"/>
<dbReference type="SUPFAM" id="SSF50156">
    <property type="entry name" value="PDZ domain-like"/>
    <property type="match status" value="1"/>
</dbReference>
<evidence type="ECO:0000313" key="4">
    <source>
        <dbReference type="Proteomes" id="UP001152485"/>
    </source>
</evidence>
<dbReference type="EMBL" id="CAMAPC010000001">
    <property type="protein sequence ID" value="CAH9049941.1"/>
    <property type="molecule type" value="Genomic_DNA"/>
</dbReference>
<dbReference type="InterPro" id="IPR021109">
    <property type="entry name" value="Peptidase_aspartic_dom_sf"/>
</dbReference>
<dbReference type="InterPro" id="IPR036034">
    <property type="entry name" value="PDZ_sf"/>
</dbReference>